<accession>A0A0U2UQH8</accession>
<protein>
    <submittedName>
        <fullName evidence="1">Uncharacterized protein</fullName>
    </submittedName>
</protein>
<organism evidence="1 2">
    <name type="scientific">Paenibacillus naphthalenovorans</name>
    <dbReference type="NCBI Taxonomy" id="162209"/>
    <lineage>
        <taxon>Bacteria</taxon>
        <taxon>Bacillati</taxon>
        <taxon>Bacillota</taxon>
        <taxon>Bacilli</taxon>
        <taxon>Bacillales</taxon>
        <taxon>Paenibacillaceae</taxon>
        <taxon>Paenibacillus</taxon>
    </lineage>
</organism>
<dbReference type="KEGG" id="pnp:IJ22_50490"/>
<dbReference type="EMBL" id="CP013652">
    <property type="protein sequence ID" value="ALS25308.1"/>
    <property type="molecule type" value="Genomic_DNA"/>
</dbReference>
<sequence length="156" mass="18097">MLSFEEKRAVVESFPELERKNVSLGRINYHYEKSAHDKKIVVYHLHPNGNGFVYAGLLYGYDQDDKGLVNIRDFSKEQLHAIIEASIRSLSPRTTEEQAIIGDAKEERWIGPDNHTLVLLEEDEMWYVYSGLHLESAFDTYAEAIEYLHDEGFSRM</sequence>
<proteinExistence type="predicted"/>
<dbReference type="PATRIC" id="fig|162209.4.peg.5333"/>
<dbReference type="AlphaFoldDB" id="A0A0U2UQH8"/>
<dbReference type="OrthoDB" id="2360619at2"/>
<reference evidence="1 2" key="2">
    <citation type="journal article" date="2016" name="Genome Announc.">
        <title>Complete Genome Sequences of Two Interactive Moderate Thermophiles, Paenibacillus napthalenovorans 32O-Y and Paenibacillus sp. 32O-W.</title>
        <authorList>
            <person name="Butler R.R.III."/>
            <person name="Wang J."/>
            <person name="Stark B.C."/>
            <person name="Pombert J.F."/>
        </authorList>
    </citation>
    <scope>NUCLEOTIDE SEQUENCE [LARGE SCALE GENOMIC DNA]</scope>
    <source>
        <strain evidence="1 2">32O-Y</strain>
    </source>
</reference>
<dbReference type="RefSeq" id="WP_062410691.1">
    <property type="nucleotide sequence ID" value="NZ_CP013652.1"/>
</dbReference>
<evidence type="ECO:0000313" key="2">
    <source>
        <dbReference type="Proteomes" id="UP000061660"/>
    </source>
</evidence>
<keyword evidence="2" id="KW-1185">Reference proteome</keyword>
<evidence type="ECO:0000313" key="1">
    <source>
        <dbReference type="EMBL" id="ALS25308.1"/>
    </source>
</evidence>
<dbReference type="Proteomes" id="UP000061660">
    <property type="component" value="Chromosome"/>
</dbReference>
<name>A0A0U2UQH8_9BACL</name>
<dbReference type="STRING" id="162209.IJ22_50490"/>
<reference evidence="2" key="1">
    <citation type="submission" date="2015-12" db="EMBL/GenBank/DDBJ databases">
        <title>Complete genome sequences of two moderately thermophilic Paenibacillus species.</title>
        <authorList>
            <person name="Butler R.III."/>
            <person name="Wang J."/>
            <person name="Stark B.C."/>
            <person name="Pombert J.-F."/>
        </authorList>
    </citation>
    <scope>NUCLEOTIDE SEQUENCE [LARGE SCALE GENOMIC DNA]</scope>
    <source>
        <strain evidence="2">32O-Y</strain>
    </source>
</reference>
<gene>
    <name evidence="1" type="ORF">IJ22_50490</name>
</gene>